<keyword evidence="1 5" id="KW-0378">Hydrolase</keyword>
<accession>A0AAF0CPR6</accession>
<feature type="signal peptide" evidence="3">
    <location>
        <begin position="1"/>
        <end position="20"/>
    </location>
</feature>
<dbReference type="Pfam" id="PF00326">
    <property type="entry name" value="Peptidase_S9"/>
    <property type="match status" value="1"/>
</dbReference>
<evidence type="ECO:0000256" key="1">
    <source>
        <dbReference type="ARBA" id="ARBA00022801"/>
    </source>
</evidence>
<evidence type="ECO:0000313" key="5">
    <source>
        <dbReference type="EMBL" id="WED65800.1"/>
    </source>
</evidence>
<dbReference type="KEGG" id="slom:PXH66_02930"/>
<dbReference type="SUPFAM" id="SSF82171">
    <property type="entry name" value="DPP6 N-terminal domain-like"/>
    <property type="match status" value="1"/>
</dbReference>
<evidence type="ECO:0000256" key="3">
    <source>
        <dbReference type="SAM" id="SignalP"/>
    </source>
</evidence>
<evidence type="ECO:0000256" key="2">
    <source>
        <dbReference type="SAM" id="MobiDB-lite"/>
    </source>
</evidence>
<dbReference type="EMBL" id="CP119075">
    <property type="protein sequence ID" value="WED65800.1"/>
    <property type="molecule type" value="Genomic_DNA"/>
</dbReference>
<protein>
    <submittedName>
        <fullName evidence="5">Alpha/beta fold hydrolase</fullName>
    </submittedName>
</protein>
<organism evidence="5 6">
    <name type="scientific">Synoicihabitans lomoniglobus</name>
    <dbReference type="NCBI Taxonomy" id="2909285"/>
    <lineage>
        <taxon>Bacteria</taxon>
        <taxon>Pseudomonadati</taxon>
        <taxon>Verrucomicrobiota</taxon>
        <taxon>Opitutia</taxon>
        <taxon>Opitutales</taxon>
        <taxon>Opitutaceae</taxon>
        <taxon>Synoicihabitans</taxon>
    </lineage>
</organism>
<dbReference type="GO" id="GO:0006508">
    <property type="term" value="P:proteolysis"/>
    <property type="evidence" value="ECO:0007669"/>
    <property type="project" value="InterPro"/>
</dbReference>
<dbReference type="SUPFAM" id="SSF53474">
    <property type="entry name" value="alpha/beta-Hydrolases"/>
    <property type="match status" value="1"/>
</dbReference>
<dbReference type="RefSeq" id="WP_330930330.1">
    <property type="nucleotide sequence ID" value="NZ_CP119075.1"/>
</dbReference>
<dbReference type="GO" id="GO:0004252">
    <property type="term" value="F:serine-type endopeptidase activity"/>
    <property type="evidence" value="ECO:0007669"/>
    <property type="project" value="TreeGrafter"/>
</dbReference>
<feature type="region of interest" description="Disordered" evidence="2">
    <location>
        <begin position="658"/>
        <end position="682"/>
    </location>
</feature>
<dbReference type="InterPro" id="IPR029058">
    <property type="entry name" value="AB_hydrolase_fold"/>
</dbReference>
<dbReference type="PANTHER" id="PTHR42776">
    <property type="entry name" value="SERINE PEPTIDASE S9 FAMILY MEMBER"/>
    <property type="match status" value="1"/>
</dbReference>
<name>A0AAF0CPR6_9BACT</name>
<evidence type="ECO:0000313" key="6">
    <source>
        <dbReference type="Proteomes" id="UP001218638"/>
    </source>
</evidence>
<keyword evidence="6" id="KW-1185">Reference proteome</keyword>
<dbReference type="PANTHER" id="PTHR42776:SF27">
    <property type="entry name" value="DIPEPTIDYL PEPTIDASE FAMILY MEMBER 6"/>
    <property type="match status" value="1"/>
</dbReference>
<keyword evidence="3" id="KW-0732">Signal</keyword>
<sequence>MLRSRLCLLFLVIALGPAVAQRPLITSHDLTALLPHLRFEGRPVANAEALAIKLAPMRTKLATLSRDGRHLAYTVTDGPYTRIDIRSIDHPSEVHDVQLGDMATAEIIALEWTSPERLVIATEDWVIGAVELGQDRVRSLITPRSFKVRIGGRALITRRREEDPYQTYEMDRPARLLNLDSQLPDHVIIEGVAGDSIRNAFLVTARLDLASGEWKYLDEVRITTPAMRTISDRTGRIRLQEDRTTLPFQWQIRVLDAEGRPQRWRDLEDVIAPEIAATFEAPPDQLWSRRSIPLGFAADPNLLYYTSNAASDTFGVYALDLTTGQRTDFAITSNALDLVDPAAEISPRAIGRTERFVRAENAAVYYTDFRPRLPPSPLVLDRATHAVVGVRTQDFESGVQWLDDALASVQNEINTQFRGRHATILNWDDARTRYLVHVESRSDPGRYFIYDRADQRWIEQLRQAPRLEPGTLHPTIAFATQAPDGRRITGQLTSPRTPLLKKPPLLVMFADGPWQTAPQGFSGPVQMLAEFGCAVLQLNYRGTAGLGRELLLGAREAPDQATASDVAAALDELAQSHPFDRKRVATIGVGYGGWLALRTAQLLPDRIRCVVSLNGFNNIDRLLEAPPPRELPEGRNRNLELVENAVNYLDQANSTLSSFAKSAEESDPRNLPDGTVEEEDDTEVNLFTPEGRASTRLQSFDRDAASNAESEGAMWEDVYWANKARLDAMLVMQDAIEVTPVHPRSVFARWYFEPLIDHRESLSVLNHIDDLKAEVFIGQEIHNPHAPTADATALRRALDAARNPPDYWEISAHAWSRPIDQQPEVWLQVARFFNENLYNFDVQVGTAVEVKEDTR</sequence>
<feature type="domain" description="Peptidase S9 prolyl oligopeptidase catalytic" evidence="4">
    <location>
        <begin position="521"/>
        <end position="620"/>
    </location>
</feature>
<dbReference type="Proteomes" id="UP001218638">
    <property type="component" value="Chromosome"/>
</dbReference>
<dbReference type="InterPro" id="IPR001375">
    <property type="entry name" value="Peptidase_S9_cat"/>
</dbReference>
<reference evidence="5" key="1">
    <citation type="submission" date="2023-03" db="EMBL/GenBank/DDBJ databases">
        <title>Lomoglobus Profundus gen. nov., sp. nov., a novel member of the phylum Verrucomicrobia, isolated from deep-marine sediment of South China Sea.</title>
        <authorList>
            <person name="Ahmad T."/>
            <person name="Ishaq S.E."/>
            <person name="Wang F."/>
        </authorList>
    </citation>
    <scope>NUCLEOTIDE SEQUENCE</scope>
    <source>
        <strain evidence="5">LMO-M01</strain>
    </source>
</reference>
<evidence type="ECO:0000259" key="4">
    <source>
        <dbReference type="Pfam" id="PF00326"/>
    </source>
</evidence>
<dbReference type="AlphaFoldDB" id="A0AAF0CPR6"/>
<proteinExistence type="predicted"/>
<gene>
    <name evidence="5" type="ORF">PXH66_02930</name>
</gene>
<dbReference type="Gene3D" id="3.40.50.1820">
    <property type="entry name" value="alpha/beta hydrolase"/>
    <property type="match status" value="1"/>
</dbReference>
<feature type="chain" id="PRO_5042029541" evidence="3">
    <location>
        <begin position="21"/>
        <end position="855"/>
    </location>
</feature>